<comment type="caution">
    <text evidence="1">The sequence shown here is derived from an EMBL/GenBank/DDBJ whole genome shotgun (WGS) entry which is preliminary data.</text>
</comment>
<evidence type="ECO:0000313" key="2">
    <source>
        <dbReference type="Proteomes" id="UP000239898"/>
    </source>
</evidence>
<dbReference type="Proteomes" id="UP000239898">
    <property type="component" value="Unassembled WGS sequence"/>
</dbReference>
<protein>
    <submittedName>
        <fullName evidence="1">Uncharacterized protein</fullName>
    </submittedName>
</protein>
<gene>
    <name evidence="1" type="ORF">XthCFBP4691_14005</name>
</gene>
<dbReference type="EMBL" id="MIGX01000074">
    <property type="protein sequence ID" value="PPT89164.1"/>
    <property type="molecule type" value="Genomic_DNA"/>
</dbReference>
<keyword evidence="2" id="KW-1185">Reference proteome</keyword>
<sequence length="142" mass="15959">MLLGAVVGRPLLAPAVLPERLCDPHGDALALSHRVCWKLASEHPERHRRVQRTLLRSLEYAPPGAARDRGVALLAALLSAPHYAHDHDPWFEDLPVPAIAGKHWPDRAQRLAQLAGPPNPVVRTYVLLMRRRQFPKNLFTIF</sequence>
<name>A0A2S6ZD83_9XANT</name>
<reference evidence="1 2" key="1">
    <citation type="submission" date="2016-08" db="EMBL/GenBank/DDBJ databases">
        <title>Evolution of the type three secretion system and type three effector repertoires in Xanthomonas.</title>
        <authorList>
            <person name="Merda D."/>
            <person name="Briand M."/>
            <person name="Bosis E."/>
            <person name="Rousseau C."/>
            <person name="Portier P."/>
            <person name="Jacques M.-A."/>
            <person name="Fischer-Le Saux M."/>
        </authorList>
    </citation>
    <scope>NUCLEOTIDE SEQUENCE [LARGE SCALE GENOMIC DNA]</scope>
    <source>
        <strain evidence="1 2">CFBP 4691</strain>
    </source>
</reference>
<accession>A0A2S6ZD83</accession>
<organism evidence="1 2">
    <name type="scientific">Xanthomonas theicola</name>
    <dbReference type="NCBI Taxonomy" id="56464"/>
    <lineage>
        <taxon>Bacteria</taxon>
        <taxon>Pseudomonadati</taxon>
        <taxon>Pseudomonadota</taxon>
        <taxon>Gammaproteobacteria</taxon>
        <taxon>Lysobacterales</taxon>
        <taxon>Lysobacteraceae</taxon>
        <taxon>Xanthomonas</taxon>
    </lineage>
</organism>
<proteinExistence type="predicted"/>
<evidence type="ECO:0000313" key="1">
    <source>
        <dbReference type="EMBL" id="PPT89164.1"/>
    </source>
</evidence>
<dbReference type="AlphaFoldDB" id="A0A2S6ZD83"/>